<dbReference type="Proteomes" id="UP000886124">
    <property type="component" value="Unassembled WGS sequence"/>
</dbReference>
<evidence type="ECO:0000259" key="5">
    <source>
        <dbReference type="PROSITE" id="PS51007"/>
    </source>
</evidence>
<dbReference type="InterPro" id="IPR009056">
    <property type="entry name" value="Cyt_c-like_dom"/>
</dbReference>
<proteinExistence type="predicted"/>
<organism evidence="6">
    <name type="scientific">Caldithrix abyssi</name>
    <dbReference type="NCBI Taxonomy" id="187145"/>
    <lineage>
        <taxon>Bacteria</taxon>
        <taxon>Pseudomonadati</taxon>
        <taxon>Calditrichota</taxon>
        <taxon>Calditrichia</taxon>
        <taxon>Calditrichales</taxon>
        <taxon>Calditrichaceae</taxon>
        <taxon>Caldithrix</taxon>
    </lineage>
</organism>
<evidence type="ECO:0000256" key="2">
    <source>
        <dbReference type="ARBA" id="ARBA00022723"/>
    </source>
</evidence>
<dbReference type="EMBL" id="DROD01000008">
    <property type="protein sequence ID" value="HHJ51574.1"/>
    <property type="molecule type" value="Genomic_DNA"/>
</dbReference>
<dbReference type="InterPro" id="IPR036909">
    <property type="entry name" value="Cyt_c-like_dom_sf"/>
</dbReference>
<dbReference type="PROSITE" id="PS51007">
    <property type="entry name" value="CYTC"/>
    <property type="match status" value="1"/>
</dbReference>
<keyword evidence="3 4" id="KW-0408">Iron</keyword>
<feature type="domain" description="Cytochrome c" evidence="5">
    <location>
        <begin position="24"/>
        <end position="65"/>
    </location>
</feature>
<sequence length="65" mass="6948">MQKKLFFTLLLFLLIAIGCTRLMEDENAGKNTFASNDGCVYCHTNEARLKVLAPPEDGGEGAGGG</sequence>
<dbReference type="PROSITE" id="PS51257">
    <property type="entry name" value="PROKAR_LIPOPROTEIN"/>
    <property type="match status" value="1"/>
</dbReference>
<evidence type="ECO:0000256" key="3">
    <source>
        <dbReference type="ARBA" id="ARBA00023004"/>
    </source>
</evidence>
<dbReference type="SUPFAM" id="SSF46626">
    <property type="entry name" value="Cytochrome c"/>
    <property type="match status" value="1"/>
</dbReference>
<evidence type="ECO:0000256" key="1">
    <source>
        <dbReference type="ARBA" id="ARBA00022617"/>
    </source>
</evidence>
<dbReference type="GO" id="GO:0020037">
    <property type="term" value="F:heme binding"/>
    <property type="evidence" value="ECO:0007669"/>
    <property type="project" value="InterPro"/>
</dbReference>
<protein>
    <recommendedName>
        <fullName evidence="5">Cytochrome c domain-containing protein</fullName>
    </recommendedName>
</protein>
<dbReference type="GO" id="GO:0009055">
    <property type="term" value="F:electron transfer activity"/>
    <property type="evidence" value="ECO:0007669"/>
    <property type="project" value="InterPro"/>
</dbReference>
<comment type="caution">
    <text evidence="6">The sequence shown here is derived from an EMBL/GenBank/DDBJ whole genome shotgun (WGS) entry which is preliminary data.</text>
</comment>
<evidence type="ECO:0000256" key="4">
    <source>
        <dbReference type="PROSITE-ProRule" id="PRU00433"/>
    </source>
</evidence>
<dbReference type="AlphaFoldDB" id="A0A7V5PM24"/>
<dbReference type="GO" id="GO:0046872">
    <property type="term" value="F:metal ion binding"/>
    <property type="evidence" value="ECO:0007669"/>
    <property type="project" value="UniProtKB-KW"/>
</dbReference>
<evidence type="ECO:0000313" key="6">
    <source>
        <dbReference type="EMBL" id="HHJ51574.1"/>
    </source>
</evidence>
<keyword evidence="1 4" id="KW-0349">Heme</keyword>
<accession>A0A7V5PM24</accession>
<keyword evidence="2 4" id="KW-0479">Metal-binding</keyword>
<reference evidence="6" key="1">
    <citation type="journal article" date="2020" name="mSystems">
        <title>Genome- and Community-Level Interaction Insights into Carbon Utilization and Element Cycling Functions of Hydrothermarchaeota in Hydrothermal Sediment.</title>
        <authorList>
            <person name="Zhou Z."/>
            <person name="Liu Y."/>
            <person name="Xu W."/>
            <person name="Pan J."/>
            <person name="Luo Z.H."/>
            <person name="Li M."/>
        </authorList>
    </citation>
    <scope>NUCLEOTIDE SEQUENCE [LARGE SCALE GENOMIC DNA]</scope>
    <source>
        <strain evidence="6">HyVt-527</strain>
    </source>
</reference>
<name>A0A7V5PM24_CALAY</name>
<gene>
    <name evidence="6" type="ORF">ENJ89_00140</name>
</gene>